<sequence length="29" mass="3275">VMGPILAPFKILGFSILKHPIRNFLLLLL</sequence>
<gene>
    <name evidence="1" type="ORF">S03H2_23453</name>
</gene>
<reference evidence="1" key="1">
    <citation type="journal article" date="2014" name="Front. Microbiol.">
        <title>High frequency of phylogenetically diverse reductive dehalogenase-homologous genes in deep subseafloor sedimentary metagenomes.</title>
        <authorList>
            <person name="Kawai M."/>
            <person name="Futagami T."/>
            <person name="Toyoda A."/>
            <person name="Takaki Y."/>
            <person name="Nishi S."/>
            <person name="Hori S."/>
            <person name="Arai W."/>
            <person name="Tsubouchi T."/>
            <person name="Morono Y."/>
            <person name="Uchiyama I."/>
            <person name="Ito T."/>
            <person name="Fujiyama A."/>
            <person name="Inagaki F."/>
            <person name="Takami H."/>
        </authorList>
    </citation>
    <scope>NUCLEOTIDE SEQUENCE</scope>
    <source>
        <strain evidence="1">Expedition CK06-06</strain>
    </source>
</reference>
<protein>
    <submittedName>
        <fullName evidence="1">Uncharacterized protein</fullName>
    </submittedName>
</protein>
<organism evidence="1">
    <name type="scientific">marine sediment metagenome</name>
    <dbReference type="NCBI Taxonomy" id="412755"/>
    <lineage>
        <taxon>unclassified sequences</taxon>
        <taxon>metagenomes</taxon>
        <taxon>ecological metagenomes</taxon>
    </lineage>
</organism>
<accession>X1FG50</accession>
<comment type="caution">
    <text evidence="1">The sequence shown here is derived from an EMBL/GenBank/DDBJ whole genome shotgun (WGS) entry which is preliminary data.</text>
</comment>
<proteinExistence type="predicted"/>
<feature type="non-terminal residue" evidence="1">
    <location>
        <position position="1"/>
    </location>
</feature>
<evidence type="ECO:0000313" key="1">
    <source>
        <dbReference type="EMBL" id="GAH31480.1"/>
    </source>
</evidence>
<name>X1FG50_9ZZZZ</name>
<dbReference type="AlphaFoldDB" id="X1FG50"/>
<dbReference type="EMBL" id="BARU01012811">
    <property type="protein sequence ID" value="GAH31480.1"/>
    <property type="molecule type" value="Genomic_DNA"/>
</dbReference>